<dbReference type="Proteomes" id="UP000032142">
    <property type="component" value="Unassembled WGS sequence"/>
</dbReference>
<protein>
    <submittedName>
        <fullName evidence="1">Sorting nexin-13</fullName>
    </submittedName>
</protein>
<evidence type="ECO:0000313" key="1">
    <source>
        <dbReference type="EMBL" id="KHG26946.1"/>
    </source>
</evidence>
<reference evidence="2" key="1">
    <citation type="submission" date="2014-09" db="EMBL/GenBank/DDBJ databases">
        <authorList>
            <person name="Mudge J."/>
            <person name="Ramaraj T."/>
            <person name="Lindquist I.E."/>
            <person name="Bharti A.K."/>
            <person name="Sundararajan A."/>
            <person name="Cameron C.T."/>
            <person name="Woodward J.E."/>
            <person name="May G.D."/>
            <person name="Brubaker C."/>
            <person name="Broadhvest J."/>
            <person name="Wilkins T.A."/>
        </authorList>
    </citation>
    <scope>NUCLEOTIDE SEQUENCE</scope>
    <source>
        <strain evidence="2">cv. AKA8401</strain>
    </source>
</reference>
<sequence length="379" mass="45041">MTTAMPVPHCVINYYNLDTYNGVLKFLNEEISSTFLPYEDKTAALKMYKFLVKYANDDNLLRCHQIVCHEKKWLLAFEDCLNVMEFFDKQKSNWERRRSQRSRASWFSYIRRDFVEIFQDAACIWVRKAGRSSCQSIYTENPIKCLFITRKCSECRVKVLPNLDGPKSKMNDDIEELKKLMDVIINYPFGSDKPDYDRFNLSPELRCFLHYLNSEFLENVSPRCLLDSPFIWGDADKYRFLISLDYLLKSEVFKLESCNDALTTFASTNLIHWVRALYNKRVLYKVYYHSQMSYNVSRTAAVVRFCSNVFWHYNNYAIECGERKIGKIRIVRKLSEALPNLFIDLFDCCIKYACNLEDLHQPEMREALNEIRMQEFKEK</sequence>
<proteinExistence type="predicted"/>
<dbReference type="AlphaFoldDB" id="A0A0B0PU62"/>
<gene>
    <name evidence="1" type="ORF">F383_03910</name>
</gene>
<evidence type="ECO:0000313" key="2">
    <source>
        <dbReference type="Proteomes" id="UP000032142"/>
    </source>
</evidence>
<keyword evidence="2" id="KW-1185">Reference proteome</keyword>
<dbReference type="EMBL" id="KN439284">
    <property type="protein sequence ID" value="KHG26946.1"/>
    <property type="molecule type" value="Genomic_DNA"/>
</dbReference>
<name>A0A0B0PU62_GOSAR</name>
<organism evidence="1 2">
    <name type="scientific">Gossypium arboreum</name>
    <name type="common">Tree cotton</name>
    <name type="synonym">Gossypium nanking</name>
    <dbReference type="NCBI Taxonomy" id="29729"/>
    <lineage>
        <taxon>Eukaryota</taxon>
        <taxon>Viridiplantae</taxon>
        <taxon>Streptophyta</taxon>
        <taxon>Embryophyta</taxon>
        <taxon>Tracheophyta</taxon>
        <taxon>Spermatophyta</taxon>
        <taxon>Magnoliopsida</taxon>
        <taxon>eudicotyledons</taxon>
        <taxon>Gunneridae</taxon>
        <taxon>Pentapetalae</taxon>
        <taxon>rosids</taxon>
        <taxon>malvids</taxon>
        <taxon>Malvales</taxon>
        <taxon>Malvaceae</taxon>
        <taxon>Malvoideae</taxon>
        <taxon>Gossypium</taxon>
    </lineage>
</organism>
<accession>A0A0B0PU62</accession>